<gene>
    <name evidence="2" type="ORF">GSI_05346</name>
</gene>
<accession>A0A2G8SFV6</accession>
<evidence type="ECO:0000313" key="2">
    <source>
        <dbReference type="EMBL" id="PIL32642.1"/>
    </source>
</evidence>
<keyword evidence="3" id="KW-1185">Reference proteome</keyword>
<evidence type="ECO:0000256" key="1">
    <source>
        <dbReference type="SAM" id="MobiDB-lite"/>
    </source>
</evidence>
<dbReference type="SUPFAM" id="SSF51101">
    <property type="entry name" value="Mannose-binding lectins"/>
    <property type="match status" value="1"/>
</dbReference>
<comment type="caution">
    <text evidence="2">The sequence shown here is derived from an EMBL/GenBank/DDBJ whole genome shotgun (WGS) entry which is preliminary data.</text>
</comment>
<dbReference type="AlphaFoldDB" id="A0A2G8SFV6"/>
<dbReference type="OrthoDB" id="3353688at2759"/>
<dbReference type="Gene3D" id="2.100.10.30">
    <property type="entry name" value="Jacalin-like lectin domain"/>
    <property type="match status" value="1"/>
</dbReference>
<dbReference type="EMBL" id="AYKW01000010">
    <property type="protein sequence ID" value="PIL32642.1"/>
    <property type="molecule type" value="Genomic_DNA"/>
</dbReference>
<protein>
    <submittedName>
        <fullName evidence="2">Uncharacterized protein</fullName>
    </submittedName>
</protein>
<reference evidence="2 3" key="1">
    <citation type="journal article" date="2015" name="Sci. Rep.">
        <title>Chromosome-level genome map provides insights into diverse defense mechanisms in the medicinal fungus Ganoderma sinense.</title>
        <authorList>
            <person name="Zhu Y."/>
            <person name="Xu J."/>
            <person name="Sun C."/>
            <person name="Zhou S."/>
            <person name="Xu H."/>
            <person name="Nelson D.R."/>
            <person name="Qian J."/>
            <person name="Song J."/>
            <person name="Luo H."/>
            <person name="Xiang L."/>
            <person name="Li Y."/>
            <person name="Xu Z."/>
            <person name="Ji A."/>
            <person name="Wang L."/>
            <person name="Lu S."/>
            <person name="Hayward A."/>
            <person name="Sun W."/>
            <person name="Li X."/>
            <person name="Schwartz D.C."/>
            <person name="Wang Y."/>
            <person name="Chen S."/>
        </authorList>
    </citation>
    <scope>NUCLEOTIDE SEQUENCE [LARGE SCALE GENOMIC DNA]</scope>
    <source>
        <strain evidence="2 3">ZZ0214-1</strain>
    </source>
</reference>
<sequence>MQNYAVTSLIGGTTPGSYSSDIFYMDHGGQFVLNDGANNTLNSTYPIHQISVSSGWIVDGISVSYNLQGGEPETAIVSHGSVFNPPNGVVTFGANEVLAAVYGREGYHTTYKRDMITNIAFVVFNTNTEQYRTAGPFGNGDGSNQGQPFWTSDVLALGSFGQSTPSLGLSGLLFFRNPSSSTNKGLMPPFNFTGEGSTFPSNWTNNALTPSSNSTSKALMVPESFNSTD</sequence>
<feature type="region of interest" description="Disordered" evidence="1">
    <location>
        <begin position="210"/>
        <end position="229"/>
    </location>
</feature>
<name>A0A2G8SFV6_9APHY</name>
<evidence type="ECO:0000313" key="3">
    <source>
        <dbReference type="Proteomes" id="UP000230002"/>
    </source>
</evidence>
<dbReference type="Proteomes" id="UP000230002">
    <property type="component" value="Unassembled WGS sequence"/>
</dbReference>
<dbReference type="InterPro" id="IPR036404">
    <property type="entry name" value="Jacalin-like_lectin_dom_sf"/>
</dbReference>
<organism evidence="2 3">
    <name type="scientific">Ganoderma sinense ZZ0214-1</name>
    <dbReference type="NCBI Taxonomy" id="1077348"/>
    <lineage>
        <taxon>Eukaryota</taxon>
        <taxon>Fungi</taxon>
        <taxon>Dikarya</taxon>
        <taxon>Basidiomycota</taxon>
        <taxon>Agaricomycotina</taxon>
        <taxon>Agaricomycetes</taxon>
        <taxon>Polyporales</taxon>
        <taxon>Polyporaceae</taxon>
        <taxon>Ganoderma</taxon>
    </lineage>
</organism>
<proteinExistence type="predicted"/>